<feature type="transmembrane region" description="Helical" evidence="1">
    <location>
        <begin position="7"/>
        <end position="26"/>
    </location>
</feature>
<evidence type="ECO:0000313" key="3">
    <source>
        <dbReference type="Proteomes" id="UP000317593"/>
    </source>
</evidence>
<sequence length="64" mass="7380">MSFFIRCLVVFIVLWILFYIGVSFMWEGPDVVAGSVLFGGVLSIVLTLLYGWFDEMWIQHRSSS</sequence>
<accession>A0A521C9T7</accession>
<keyword evidence="1" id="KW-0472">Membrane</keyword>
<keyword evidence="1" id="KW-0812">Transmembrane</keyword>
<evidence type="ECO:0000256" key="1">
    <source>
        <dbReference type="SAM" id="Phobius"/>
    </source>
</evidence>
<feature type="transmembrane region" description="Helical" evidence="1">
    <location>
        <begin position="32"/>
        <end position="53"/>
    </location>
</feature>
<reference evidence="2 3" key="1">
    <citation type="submission" date="2017-05" db="EMBL/GenBank/DDBJ databases">
        <authorList>
            <person name="Varghese N."/>
            <person name="Submissions S."/>
        </authorList>
    </citation>
    <scope>NUCLEOTIDE SEQUENCE [LARGE SCALE GENOMIC DNA]</scope>
    <source>
        <strain evidence="2 3">DSM 21194</strain>
    </source>
</reference>
<proteinExistence type="predicted"/>
<dbReference type="Proteomes" id="UP000317593">
    <property type="component" value="Unassembled WGS sequence"/>
</dbReference>
<protein>
    <submittedName>
        <fullName evidence="2">Uncharacterized protein</fullName>
    </submittedName>
</protein>
<gene>
    <name evidence="2" type="ORF">SAMN06265218_105132</name>
</gene>
<evidence type="ECO:0000313" key="2">
    <source>
        <dbReference type="EMBL" id="SMO55480.1"/>
    </source>
</evidence>
<keyword evidence="3" id="KW-1185">Reference proteome</keyword>
<keyword evidence="1" id="KW-1133">Transmembrane helix</keyword>
<name>A0A521C9T7_9BACT</name>
<dbReference type="EMBL" id="FXTH01000005">
    <property type="protein sequence ID" value="SMO55480.1"/>
    <property type="molecule type" value="Genomic_DNA"/>
</dbReference>
<organism evidence="2 3">
    <name type="scientific">Fodinibius sediminis</name>
    <dbReference type="NCBI Taxonomy" id="1214077"/>
    <lineage>
        <taxon>Bacteria</taxon>
        <taxon>Pseudomonadati</taxon>
        <taxon>Balneolota</taxon>
        <taxon>Balneolia</taxon>
        <taxon>Balneolales</taxon>
        <taxon>Balneolaceae</taxon>
        <taxon>Fodinibius</taxon>
    </lineage>
</organism>
<dbReference type="AlphaFoldDB" id="A0A521C9T7"/>